<gene>
    <name evidence="2" type="ORF">DAKH74_005120</name>
</gene>
<dbReference type="AlphaFoldDB" id="A0AAV5RQU4"/>
<dbReference type="EMBL" id="BTGD01000001">
    <property type="protein sequence ID" value="GMM53896.1"/>
    <property type="molecule type" value="Genomic_DNA"/>
</dbReference>
<evidence type="ECO:0000259" key="1">
    <source>
        <dbReference type="Pfam" id="PF00078"/>
    </source>
</evidence>
<dbReference type="PANTHER" id="PTHR37984:SF5">
    <property type="entry name" value="PROTEIN NYNRIN-LIKE"/>
    <property type="match status" value="1"/>
</dbReference>
<dbReference type="FunFam" id="3.30.70.270:FF:000003">
    <property type="entry name" value="Transposon Ty3-G Gag-Pol polyprotein"/>
    <property type="match status" value="1"/>
</dbReference>
<evidence type="ECO:0000313" key="3">
    <source>
        <dbReference type="Proteomes" id="UP001377567"/>
    </source>
</evidence>
<protein>
    <recommendedName>
        <fullName evidence="1">Reverse transcriptase domain-containing protein</fullName>
    </recommendedName>
</protein>
<dbReference type="PANTHER" id="PTHR37984">
    <property type="entry name" value="PROTEIN CBG26694"/>
    <property type="match status" value="1"/>
</dbReference>
<dbReference type="Proteomes" id="UP001377567">
    <property type="component" value="Unassembled WGS sequence"/>
</dbReference>
<dbReference type="CDD" id="cd01647">
    <property type="entry name" value="RT_LTR"/>
    <property type="match status" value="1"/>
</dbReference>
<organism evidence="2 3">
    <name type="scientific">Maudiozyma humilis</name>
    <name type="common">Sour dough yeast</name>
    <name type="synonym">Kazachstania humilis</name>
    <dbReference type="NCBI Taxonomy" id="51915"/>
    <lineage>
        <taxon>Eukaryota</taxon>
        <taxon>Fungi</taxon>
        <taxon>Dikarya</taxon>
        <taxon>Ascomycota</taxon>
        <taxon>Saccharomycotina</taxon>
        <taxon>Saccharomycetes</taxon>
        <taxon>Saccharomycetales</taxon>
        <taxon>Saccharomycetaceae</taxon>
        <taxon>Maudiozyma</taxon>
    </lineage>
</organism>
<dbReference type="SUPFAM" id="SSF56672">
    <property type="entry name" value="DNA/RNA polymerases"/>
    <property type="match status" value="1"/>
</dbReference>
<comment type="caution">
    <text evidence="2">The sequence shown here is derived from an EMBL/GenBank/DDBJ whole genome shotgun (WGS) entry which is preliminary data.</text>
</comment>
<dbReference type="Pfam" id="PF00078">
    <property type="entry name" value="RVT_1"/>
    <property type="match status" value="1"/>
</dbReference>
<evidence type="ECO:0000313" key="2">
    <source>
        <dbReference type="EMBL" id="GMM53896.1"/>
    </source>
</evidence>
<keyword evidence="3" id="KW-1185">Reference proteome</keyword>
<name>A0AAV5RQU4_MAUHU</name>
<dbReference type="InterPro" id="IPR000477">
    <property type="entry name" value="RT_dom"/>
</dbReference>
<proteinExistence type="predicted"/>
<accession>A0AAV5RQU4</accession>
<feature type="domain" description="Reverse transcriptase" evidence="1">
    <location>
        <begin position="77"/>
        <end position="126"/>
    </location>
</feature>
<dbReference type="InterPro" id="IPR043128">
    <property type="entry name" value="Rev_trsase/Diguanyl_cyclase"/>
</dbReference>
<dbReference type="InterPro" id="IPR043502">
    <property type="entry name" value="DNA/RNA_pol_sf"/>
</dbReference>
<sequence length="144" mass="16523">MCCNFRGLNETTVRSRYSLPRTDDLLDMLTGSTVFSQLDFASGFPTVEVHPEDQEKTTFVTPLGQYIYLATSHSYILDDILICSKSMEEHQEYIKIVLELSCKAKLYAKKKKEHFFMKQIHFLGYTSDEEGIHVDGSKIEAMAH</sequence>
<dbReference type="InterPro" id="IPR050951">
    <property type="entry name" value="Retrovirus_Pol_polyprotein"/>
</dbReference>
<dbReference type="Gene3D" id="3.30.70.270">
    <property type="match status" value="1"/>
</dbReference>
<reference evidence="2 3" key="1">
    <citation type="journal article" date="2023" name="Elife">
        <title>Identification of key yeast species and microbe-microbe interactions impacting larval growth of Drosophila in the wild.</title>
        <authorList>
            <person name="Mure A."/>
            <person name="Sugiura Y."/>
            <person name="Maeda R."/>
            <person name="Honda K."/>
            <person name="Sakurai N."/>
            <person name="Takahashi Y."/>
            <person name="Watada M."/>
            <person name="Katoh T."/>
            <person name="Gotoh A."/>
            <person name="Gotoh Y."/>
            <person name="Taniguchi I."/>
            <person name="Nakamura K."/>
            <person name="Hayashi T."/>
            <person name="Katayama T."/>
            <person name="Uemura T."/>
            <person name="Hattori Y."/>
        </authorList>
    </citation>
    <scope>NUCLEOTIDE SEQUENCE [LARGE SCALE GENOMIC DNA]</scope>
    <source>
        <strain evidence="2 3">KH-74</strain>
    </source>
</reference>